<gene>
    <name evidence="1" type="ORF">BRADI_5g10635v3</name>
</gene>
<keyword evidence="3" id="KW-1185">Reference proteome</keyword>
<evidence type="ECO:0000313" key="2">
    <source>
        <dbReference type="EnsemblPlants" id="KQJ82717"/>
    </source>
</evidence>
<reference evidence="1 2" key="1">
    <citation type="journal article" date="2010" name="Nature">
        <title>Genome sequencing and analysis of the model grass Brachypodium distachyon.</title>
        <authorList>
            <consortium name="International Brachypodium Initiative"/>
        </authorList>
    </citation>
    <scope>NUCLEOTIDE SEQUENCE [LARGE SCALE GENOMIC DNA]</scope>
    <source>
        <strain evidence="1 2">Bd21</strain>
    </source>
</reference>
<protein>
    <submittedName>
        <fullName evidence="1 2">Uncharacterized protein</fullName>
    </submittedName>
</protein>
<sequence>MTAPTKACSTRNSFLDDLLVFKRPTENLHESMRGVHGNFNPSNQVICPAPALASVGRPLLCLFLGPGMCSGPSIYLPIHPSPLPLFQAPGSHEWRLGAAALPSQHSIIWQWHHPGGLVVGGVGAIAAKTGIVRRFDFPMH</sequence>
<accession>A0A0Q3KRP0</accession>
<dbReference type="Gramene" id="KQJ82717">
    <property type="protein sequence ID" value="KQJ82717"/>
    <property type="gene ID" value="BRADI_5g10635v3"/>
</dbReference>
<evidence type="ECO:0000313" key="1">
    <source>
        <dbReference type="EMBL" id="KQJ82717.1"/>
    </source>
</evidence>
<name>A0A0Q3KRP0_BRADI</name>
<dbReference type="EMBL" id="CM000884">
    <property type="protein sequence ID" value="KQJ82717.1"/>
    <property type="molecule type" value="Genomic_DNA"/>
</dbReference>
<dbReference type="InParanoid" id="A0A0Q3KRP0"/>
<evidence type="ECO:0000313" key="3">
    <source>
        <dbReference type="Proteomes" id="UP000008810"/>
    </source>
</evidence>
<reference evidence="2" key="3">
    <citation type="submission" date="2018-08" db="UniProtKB">
        <authorList>
            <consortium name="EnsemblPlants"/>
        </authorList>
    </citation>
    <scope>IDENTIFICATION</scope>
    <source>
        <strain evidence="2">cv. Bd21</strain>
    </source>
</reference>
<reference evidence="1" key="2">
    <citation type="submission" date="2017-06" db="EMBL/GenBank/DDBJ databases">
        <title>WGS assembly of Brachypodium distachyon.</title>
        <authorList>
            <consortium name="The International Brachypodium Initiative"/>
            <person name="Lucas S."/>
            <person name="Harmon-Smith M."/>
            <person name="Lail K."/>
            <person name="Tice H."/>
            <person name="Grimwood J."/>
            <person name="Bruce D."/>
            <person name="Barry K."/>
            <person name="Shu S."/>
            <person name="Lindquist E."/>
            <person name="Wang M."/>
            <person name="Pitluck S."/>
            <person name="Vogel J.P."/>
            <person name="Garvin D.F."/>
            <person name="Mockler T.C."/>
            <person name="Schmutz J."/>
            <person name="Rokhsar D."/>
            <person name="Bevan M.W."/>
        </authorList>
    </citation>
    <scope>NUCLEOTIDE SEQUENCE</scope>
    <source>
        <strain evidence="1">Bd21</strain>
    </source>
</reference>
<proteinExistence type="predicted"/>
<dbReference type="EnsemblPlants" id="KQJ82717">
    <property type="protein sequence ID" value="KQJ82717"/>
    <property type="gene ID" value="BRADI_5g10635v3"/>
</dbReference>
<dbReference type="AlphaFoldDB" id="A0A0Q3KRP0"/>
<dbReference type="Proteomes" id="UP000008810">
    <property type="component" value="Chromosome 5"/>
</dbReference>
<organism evidence="1">
    <name type="scientific">Brachypodium distachyon</name>
    <name type="common">Purple false brome</name>
    <name type="synonym">Trachynia distachya</name>
    <dbReference type="NCBI Taxonomy" id="15368"/>
    <lineage>
        <taxon>Eukaryota</taxon>
        <taxon>Viridiplantae</taxon>
        <taxon>Streptophyta</taxon>
        <taxon>Embryophyta</taxon>
        <taxon>Tracheophyta</taxon>
        <taxon>Spermatophyta</taxon>
        <taxon>Magnoliopsida</taxon>
        <taxon>Liliopsida</taxon>
        <taxon>Poales</taxon>
        <taxon>Poaceae</taxon>
        <taxon>BOP clade</taxon>
        <taxon>Pooideae</taxon>
        <taxon>Stipodae</taxon>
        <taxon>Brachypodieae</taxon>
        <taxon>Brachypodium</taxon>
    </lineage>
</organism>